<organism evidence="2 3">
    <name type="scientific">Kuenenia stuttgartiensis</name>
    <dbReference type="NCBI Taxonomy" id="174633"/>
    <lineage>
        <taxon>Bacteria</taxon>
        <taxon>Pseudomonadati</taxon>
        <taxon>Planctomycetota</taxon>
        <taxon>Candidatus Brocadiia</taxon>
        <taxon>Candidatus Brocadiales</taxon>
        <taxon>Candidatus Brocadiaceae</taxon>
        <taxon>Candidatus Kuenenia</taxon>
    </lineage>
</organism>
<proteinExistence type="predicted"/>
<evidence type="ECO:0000313" key="2">
    <source>
        <dbReference type="EMBL" id="SOH04838.1"/>
    </source>
</evidence>
<dbReference type="Proteomes" id="UP000221734">
    <property type="component" value="Chromosome Kuenenia_stuttgartiensis_MBR1"/>
</dbReference>
<dbReference type="Pfam" id="PF18480">
    <property type="entry name" value="DUF5615"/>
    <property type="match status" value="1"/>
</dbReference>
<sequence>MQCIFGKKVYTNFRIGKFLKKLASEGRIILTFDLDFGEIIALSEGILVSVILFRLRNTRTPHVMNVLNMY</sequence>
<accession>A0A2C9CGV3</accession>
<evidence type="ECO:0000313" key="3">
    <source>
        <dbReference type="Proteomes" id="UP000221734"/>
    </source>
</evidence>
<dbReference type="InterPro" id="IPR041049">
    <property type="entry name" value="DUF5615"/>
</dbReference>
<protein>
    <recommendedName>
        <fullName evidence="1">DUF5615 domain-containing protein</fullName>
    </recommendedName>
</protein>
<reference evidence="3" key="1">
    <citation type="submission" date="2017-10" db="EMBL/GenBank/DDBJ databases">
        <authorList>
            <person name="Frank J."/>
        </authorList>
    </citation>
    <scope>NUCLEOTIDE SEQUENCE [LARGE SCALE GENOMIC DNA]</scope>
</reference>
<evidence type="ECO:0000259" key="1">
    <source>
        <dbReference type="Pfam" id="PF18480"/>
    </source>
</evidence>
<feature type="domain" description="DUF5615" evidence="1">
    <location>
        <begin position="24"/>
        <end position="68"/>
    </location>
</feature>
<dbReference type="EMBL" id="LT934425">
    <property type="protein sequence ID" value="SOH04838.1"/>
    <property type="molecule type" value="Genomic_DNA"/>
</dbReference>
<name>A0A2C9CGV3_KUEST</name>
<dbReference type="AlphaFoldDB" id="A0A2C9CGV3"/>
<gene>
    <name evidence="2" type="ORF">KSMBR1_2343</name>
</gene>
<keyword evidence="3" id="KW-1185">Reference proteome</keyword>
<dbReference type="KEGG" id="kst:KSMBR1_2343"/>